<feature type="compositionally biased region" description="Polar residues" evidence="15">
    <location>
        <begin position="34"/>
        <end position="48"/>
    </location>
</feature>
<dbReference type="GO" id="GO:0004844">
    <property type="term" value="F:uracil DNA N-glycosylase activity"/>
    <property type="evidence" value="ECO:0007669"/>
    <property type="project" value="UniProtKB-UniRule"/>
</dbReference>
<evidence type="ECO:0000256" key="13">
    <source>
        <dbReference type="PROSITE-ProRule" id="PRU10072"/>
    </source>
</evidence>
<comment type="subunit">
    <text evidence="11">Interacts with RPA2 subunit of the RPA trimer; this interaction mediates UNG2 recruitment to RPA-coated single-stranded DNA at stalled replication forks. Interacts with PCNA; this interaction mediates UNG2 recruitment to S-phase replication foci. Interacts (via N-terminus) with FAM72A.</text>
</comment>
<evidence type="ECO:0000256" key="2">
    <source>
        <dbReference type="ARBA" id="ARBA00022553"/>
    </source>
</evidence>
<dbReference type="Gene3D" id="3.40.470.10">
    <property type="entry name" value="Uracil-DNA glycosylase-like domain"/>
    <property type="match status" value="1"/>
</dbReference>
<dbReference type="Pfam" id="PF03167">
    <property type="entry name" value="UDG"/>
    <property type="match status" value="1"/>
</dbReference>
<dbReference type="InterPro" id="IPR002043">
    <property type="entry name" value="UDG_fam1"/>
</dbReference>
<sequence>MVVLVVRQLQSCVSARNTFGMIKQAKISSFLLKSPQQKRPNDVGNENGTPDKKPKLSNVKTPEKESSSEHGKDSVSPLTPEQKCRIAQNQLMARMKVVSKKTDGLVVNMGLSWFKALEAEFSKPYFVKLAKFVQTERQTHTVYPPESQVWTWTQMCDIKDVKVVILGQDPYHGPNQAHGLCFSVQKGVNPPPSLVNMYKELETDIPGFVHPKHGNLTGWSKQGVLLLNAVLTVRAHQANSHKDQGWEMLTDAVISWLNKNREGLVFMLWGSYAQKKGACINKTKHHILKSVHPSPLSAHRGFFGCKHFSESNKLLEKKGKKPIDWSYLPSSYD</sequence>
<evidence type="ECO:0000256" key="1">
    <source>
        <dbReference type="ARBA" id="ARBA00008184"/>
    </source>
</evidence>
<dbReference type="GO" id="GO:0005654">
    <property type="term" value="C:nucleoplasm"/>
    <property type="evidence" value="ECO:0007669"/>
    <property type="project" value="UniProtKB-ARBA"/>
</dbReference>
<keyword evidence="2" id="KW-0597">Phosphoprotein</keyword>
<evidence type="ECO:0000256" key="14">
    <source>
        <dbReference type="RuleBase" id="RU003780"/>
    </source>
</evidence>
<comment type="similarity">
    <text evidence="1 12 14">Belongs to the uracil-DNA glycosylase (UDG) superfamily. UNG family.</text>
</comment>
<evidence type="ECO:0000256" key="11">
    <source>
        <dbReference type="ARBA" id="ARBA00064140"/>
    </source>
</evidence>
<evidence type="ECO:0000256" key="7">
    <source>
        <dbReference type="ARBA" id="ARBA00023204"/>
    </source>
</evidence>
<organism evidence="17 18">
    <name type="scientific">Paralvinella palmiformis</name>
    <dbReference type="NCBI Taxonomy" id="53620"/>
    <lineage>
        <taxon>Eukaryota</taxon>
        <taxon>Metazoa</taxon>
        <taxon>Spiralia</taxon>
        <taxon>Lophotrochozoa</taxon>
        <taxon>Annelida</taxon>
        <taxon>Polychaeta</taxon>
        <taxon>Sedentaria</taxon>
        <taxon>Canalipalpata</taxon>
        <taxon>Terebellida</taxon>
        <taxon>Terebelliformia</taxon>
        <taxon>Alvinellidae</taxon>
        <taxon>Paralvinella</taxon>
    </lineage>
</organism>
<evidence type="ECO:0000313" key="17">
    <source>
        <dbReference type="EMBL" id="KAK2166737.1"/>
    </source>
</evidence>
<dbReference type="CDD" id="cd10027">
    <property type="entry name" value="UDG-F1-like"/>
    <property type="match status" value="1"/>
</dbReference>
<evidence type="ECO:0000256" key="10">
    <source>
        <dbReference type="ARBA" id="ARBA00052828"/>
    </source>
</evidence>
<accession>A0AAD9K8P9</accession>
<name>A0AAD9K8P9_9ANNE</name>
<dbReference type="AlphaFoldDB" id="A0AAD9K8P9"/>
<dbReference type="SUPFAM" id="SSF52141">
    <property type="entry name" value="Uracil-DNA glycosylase-like"/>
    <property type="match status" value="1"/>
</dbReference>
<dbReference type="NCBIfam" id="NF003588">
    <property type="entry name" value="PRK05254.1-1"/>
    <property type="match status" value="1"/>
</dbReference>
<evidence type="ECO:0000256" key="6">
    <source>
        <dbReference type="ARBA" id="ARBA00023128"/>
    </source>
</evidence>
<dbReference type="SMART" id="SM00987">
    <property type="entry name" value="UreE_C"/>
    <property type="match status" value="1"/>
</dbReference>
<evidence type="ECO:0000256" key="3">
    <source>
        <dbReference type="ARBA" id="ARBA00022763"/>
    </source>
</evidence>
<evidence type="ECO:0000313" key="18">
    <source>
        <dbReference type="Proteomes" id="UP001208570"/>
    </source>
</evidence>
<evidence type="ECO:0000256" key="8">
    <source>
        <dbReference type="ARBA" id="ARBA00023242"/>
    </source>
</evidence>
<feature type="domain" description="Uracil-DNA glycosylase-like" evidence="16">
    <location>
        <begin position="154"/>
        <end position="315"/>
    </location>
</feature>
<proteinExistence type="inferred from homology"/>
<dbReference type="PANTHER" id="PTHR11264:SF0">
    <property type="entry name" value="URACIL-DNA GLYCOSYLASE"/>
    <property type="match status" value="1"/>
</dbReference>
<comment type="catalytic activity">
    <reaction evidence="12 14">
        <text>Hydrolyzes single-stranded DNA or mismatched double-stranded DNA and polynucleotides, releasing free uracil.</text>
        <dbReference type="EC" id="3.2.2.27"/>
    </reaction>
</comment>
<dbReference type="InterPro" id="IPR036895">
    <property type="entry name" value="Uracil-DNA_glycosylase-like_sf"/>
</dbReference>
<keyword evidence="5" id="KW-0007">Acetylation</keyword>
<dbReference type="EMBL" id="JAODUP010000036">
    <property type="protein sequence ID" value="KAK2166737.1"/>
    <property type="molecule type" value="Genomic_DNA"/>
</dbReference>
<dbReference type="SMART" id="SM00986">
    <property type="entry name" value="UDG"/>
    <property type="match status" value="1"/>
</dbReference>
<evidence type="ECO:0000256" key="9">
    <source>
        <dbReference type="ARBA" id="ARBA00052069"/>
    </source>
</evidence>
<protein>
    <recommendedName>
        <fullName evidence="12 14">Uracil-DNA glycosylase</fullName>
        <shortName evidence="12">UDG</shortName>
        <ecNumber evidence="12 14">3.2.2.27</ecNumber>
    </recommendedName>
</protein>
<feature type="region of interest" description="Disordered" evidence="15">
    <location>
        <begin position="33"/>
        <end position="80"/>
    </location>
</feature>
<comment type="caution">
    <text evidence="17">The sequence shown here is derived from an EMBL/GenBank/DDBJ whole genome shotgun (WGS) entry which is preliminary data.</text>
</comment>
<evidence type="ECO:0000256" key="5">
    <source>
        <dbReference type="ARBA" id="ARBA00022990"/>
    </source>
</evidence>
<dbReference type="PROSITE" id="PS00130">
    <property type="entry name" value="U_DNA_GLYCOSYLASE"/>
    <property type="match status" value="1"/>
</dbReference>
<evidence type="ECO:0000256" key="15">
    <source>
        <dbReference type="SAM" id="MobiDB-lite"/>
    </source>
</evidence>
<dbReference type="GO" id="GO:0005739">
    <property type="term" value="C:mitochondrion"/>
    <property type="evidence" value="ECO:0007669"/>
    <property type="project" value="UniProtKB-SubCell"/>
</dbReference>
<keyword evidence="4 12" id="KW-0378">Hydrolase</keyword>
<dbReference type="GO" id="GO:0097510">
    <property type="term" value="P:base-excision repair, AP site formation via deaminated base removal"/>
    <property type="evidence" value="ECO:0007669"/>
    <property type="project" value="TreeGrafter"/>
</dbReference>
<dbReference type="PANTHER" id="PTHR11264">
    <property type="entry name" value="URACIL-DNA GLYCOSYLASE"/>
    <property type="match status" value="1"/>
</dbReference>
<dbReference type="HAMAP" id="MF_00148">
    <property type="entry name" value="UDG"/>
    <property type="match status" value="1"/>
</dbReference>
<dbReference type="NCBIfam" id="NF003589">
    <property type="entry name" value="PRK05254.1-2"/>
    <property type="match status" value="1"/>
</dbReference>
<evidence type="ECO:0000256" key="12">
    <source>
        <dbReference type="HAMAP-Rule" id="MF_03166"/>
    </source>
</evidence>
<feature type="active site" description="Proton acceptor" evidence="12 13">
    <location>
        <position position="169"/>
    </location>
</feature>
<comment type="catalytic activity">
    <reaction evidence="9">
        <text>a 2'-deoxyuridine in double-stranded DNA + H2O = a 2'-deoxyribose 5'-monophosphate in double-stranded DNA + uracil</text>
        <dbReference type="Rhea" id="RHEA:81455"/>
        <dbReference type="Rhea" id="RHEA-COMP:14231"/>
        <dbReference type="Rhea" id="RHEA-COMP:17071"/>
        <dbReference type="ChEBI" id="CHEBI:15377"/>
        <dbReference type="ChEBI" id="CHEBI:17568"/>
        <dbReference type="ChEBI" id="CHEBI:133902"/>
        <dbReference type="ChEBI" id="CHEBI:139095"/>
    </reaction>
    <physiologicalReaction direction="left-to-right" evidence="9">
        <dbReference type="Rhea" id="RHEA:81456"/>
    </physiologicalReaction>
</comment>
<dbReference type="InterPro" id="IPR005122">
    <property type="entry name" value="Uracil-DNA_glycosylase-like"/>
</dbReference>
<dbReference type="NCBIfam" id="TIGR00628">
    <property type="entry name" value="ung"/>
    <property type="match status" value="1"/>
</dbReference>
<dbReference type="NCBIfam" id="NF003592">
    <property type="entry name" value="PRK05254.1-5"/>
    <property type="match status" value="1"/>
</dbReference>
<reference evidence="17" key="1">
    <citation type="journal article" date="2023" name="Mol. Biol. Evol.">
        <title>Third-Generation Sequencing Reveals the Adaptive Role of the Epigenome in Three Deep-Sea Polychaetes.</title>
        <authorList>
            <person name="Perez M."/>
            <person name="Aroh O."/>
            <person name="Sun Y."/>
            <person name="Lan Y."/>
            <person name="Juniper S.K."/>
            <person name="Young C.R."/>
            <person name="Angers B."/>
            <person name="Qian P.Y."/>
        </authorList>
    </citation>
    <scope>NUCLEOTIDE SEQUENCE</scope>
    <source>
        <strain evidence="17">P08H-3</strain>
    </source>
</reference>
<dbReference type="EC" id="3.2.2.27" evidence="12 14"/>
<feature type="compositionally biased region" description="Basic and acidic residues" evidence="15">
    <location>
        <begin position="61"/>
        <end position="73"/>
    </location>
</feature>
<comment type="function">
    <text evidence="12 14">Excises uracil residues from the DNA which can arise as a result of misincorporation of dUMP residues by DNA polymerase or due to deamination of cytosine.</text>
</comment>
<dbReference type="NCBIfam" id="NF003591">
    <property type="entry name" value="PRK05254.1-4"/>
    <property type="match status" value="1"/>
</dbReference>
<keyword evidence="3 12" id="KW-0227">DNA damage</keyword>
<keyword evidence="6 12" id="KW-0496">Mitochondrion</keyword>
<comment type="subcellular location">
    <subcellularLocation>
        <location evidence="12">Mitochondrion</location>
    </subcellularLocation>
    <subcellularLocation>
        <location evidence="12">Nucleus</location>
    </subcellularLocation>
</comment>
<dbReference type="Proteomes" id="UP001208570">
    <property type="component" value="Unassembled WGS sequence"/>
</dbReference>
<keyword evidence="18" id="KW-1185">Reference proteome</keyword>
<keyword evidence="7 12" id="KW-0234">DNA repair</keyword>
<dbReference type="InterPro" id="IPR018085">
    <property type="entry name" value="Ura-DNA_Glyclase_AS"/>
</dbReference>
<keyword evidence="8 12" id="KW-0539">Nucleus</keyword>
<evidence type="ECO:0000259" key="16">
    <source>
        <dbReference type="SMART" id="SM00986"/>
    </source>
</evidence>
<evidence type="ECO:0000256" key="4">
    <source>
        <dbReference type="ARBA" id="ARBA00022801"/>
    </source>
</evidence>
<dbReference type="FunFam" id="3.40.470.10:FF:000004">
    <property type="entry name" value="Uracil-DNA glycosylase"/>
    <property type="match status" value="1"/>
</dbReference>
<gene>
    <name evidence="17" type="ORF">LSH36_36g08032</name>
</gene>
<comment type="catalytic activity">
    <reaction evidence="10">
        <text>a 2'-deoxyuridine in single-stranded DNA + H2O = a 2'-deoxyribose 5'-monophosphate in single-stranded DNA + uracil</text>
        <dbReference type="Rhea" id="RHEA:81459"/>
        <dbReference type="Rhea" id="RHEA-COMP:12847"/>
        <dbReference type="Rhea" id="RHEA-COMP:19684"/>
        <dbReference type="ChEBI" id="CHEBI:15377"/>
        <dbReference type="ChEBI" id="CHEBI:17568"/>
        <dbReference type="ChEBI" id="CHEBI:133902"/>
        <dbReference type="ChEBI" id="CHEBI:139095"/>
    </reaction>
    <physiologicalReaction direction="left-to-right" evidence="10">
        <dbReference type="Rhea" id="RHEA:81460"/>
    </physiologicalReaction>
</comment>